<dbReference type="Gene3D" id="3.10.170.10">
    <property type="match status" value="1"/>
</dbReference>
<keyword evidence="6 13" id="KW-0732">Signal</keyword>
<sequence>MKSAAILGLTGLAANVLAHPQRYHATEVSLGKRGVDLSKFRMPGSSEYTVSTQAESDPAISNIQKRGDYVSAATQLVKTVLPNAEFRVVDDHYVDTDGLAHVNFKQTVHGLDIDNADFNVNVNPDGTIFSYGNSFYKGEMPSESPIQKRGFTDPLNALKGVVDILELPVNPTDATAEAKEGAETYTFKGTSGAVSDPEAKLVYLTKEDGSLALAWRVETDVMDNWLLTYIDADNSKDVHGVVDYVSDFATLQVYPWTINDPTEGDRSVQTDPWNVNASPFTWFGDGVQNYTTLWGNNAVAQTNHDGHNNINDFAKSYRPTSSNRTFEYSYSPAQSNKDEYQDASITQLFYTSNTYHDLLYTLGFNEAAGNFQTNNNGKGGKGNDFVVLNSQDGNGTNNANFATPPDGARARMRMFMWTKANPQRDCALDSDVVIHEYTHGLSTRLTGGPANSACLNALESGGMGEGWSDFMAVAVLAKANDTRARDFTVGTWINNSPRGIRSRPYSTNIKTNPYTYAAANEKNEVHAMGEIWANTLYEVFWNLVDEHGITADKYPAFDDKGVPTDGRFLAMKLVIGGLAIQPCKPNMVSARDAILDADKRLTGAANRCLLWKGFAKRGLGEKAKYNGGRNRVEDFTVPAGC</sequence>
<dbReference type="GO" id="GO:0005576">
    <property type="term" value="C:extracellular region"/>
    <property type="evidence" value="ECO:0007669"/>
    <property type="project" value="UniProtKB-SubCell"/>
</dbReference>
<dbReference type="Proteomes" id="UP000002499">
    <property type="component" value="Unassembled WGS sequence"/>
</dbReference>
<comment type="cofactor">
    <cofactor evidence="12">
        <name>Zn(2+)</name>
        <dbReference type="ChEBI" id="CHEBI:29105"/>
    </cofactor>
    <text evidence="12">Binds 1 zinc ion per subunit.</text>
</comment>
<name>E9E0E8_METAQ</name>
<keyword evidence="5 12" id="KW-0479">Metal-binding</keyword>
<dbReference type="CDD" id="cd09596">
    <property type="entry name" value="M36"/>
    <property type="match status" value="1"/>
</dbReference>
<gene>
    <name evidence="15" type="ORF">MAC_03346</name>
</gene>
<dbReference type="PRINTS" id="PR00999">
    <property type="entry name" value="FUNGALYSIN"/>
</dbReference>
<evidence type="ECO:0000313" key="16">
    <source>
        <dbReference type="Proteomes" id="UP000002499"/>
    </source>
</evidence>
<evidence type="ECO:0000256" key="4">
    <source>
        <dbReference type="ARBA" id="ARBA00022670"/>
    </source>
</evidence>
<feature type="binding site" evidence="12">
    <location>
        <position position="439"/>
    </location>
    <ligand>
        <name>Zn(2+)</name>
        <dbReference type="ChEBI" id="CHEBI:29105"/>
        <note>catalytic</note>
    </ligand>
</feature>
<accession>E9E0E8</accession>
<dbReference type="Pfam" id="PF07504">
    <property type="entry name" value="FTP"/>
    <property type="match status" value="1"/>
</dbReference>
<dbReference type="EMBL" id="GL698489">
    <property type="protein sequence ID" value="EFY90568.1"/>
    <property type="molecule type" value="Genomic_DNA"/>
</dbReference>
<evidence type="ECO:0000256" key="10">
    <source>
        <dbReference type="ARBA" id="ARBA00023145"/>
    </source>
</evidence>
<keyword evidence="3 13" id="KW-0964">Secreted</keyword>
<keyword evidence="16" id="KW-1185">Reference proteome</keyword>
<evidence type="ECO:0000256" key="6">
    <source>
        <dbReference type="ARBA" id="ARBA00022729"/>
    </source>
</evidence>
<dbReference type="OrthoDB" id="3227768at2759"/>
<dbReference type="PANTHER" id="PTHR33478">
    <property type="entry name" value="EXTRACELLULAR METALLOPROTEINASE MEP"/>
    <property type="match status" value="1"/>
</dbReference>
<dbReference type="SUPFAM" id="SSF55486">
    <property type="entry name" value="Metalloproteases ('zincins'), catalytic domain"/>
    <property type="match status" value="1"/>
</dbReference>
<feature type="binding site" evidence="12">
    <location>
        <position position="435"/>
    </location>
    <ligand>
        <name>Zn(2+)</name>
        <dbReference type="ChEBI" id="CHEBI:29105"/>
        <note>catalytic</note>
    </ligand>
</feature>
<evidence type="ECO:0000259" key="14">
    <source>
        <dbReference type="Pfam" id="PF07504"/>
    </source>
</evidence>
<dbReference type="GO" id="GO:0004222">
    <property type="term" value="F:metalloendopeptidase activity"/>
    <property type="evidence" value="ECO:0007669"/>
    <property type="project" value="InterPro"/>
</dbReference>
<feature type="binding site" evidence="12">
    <location>
        <position position="247"/>
    </location>
    <ligand>
        <name>Zn(2+)</name>
        <dbReference type="ChEBI" id="CHEBI:29105"/>
        <note>catalytic</note>
    </ligand>
</feature>
<feature type="active site" evidence="11">
    <location>
        <position position="436"/>
    </location>
</feature>
<keyword evidence="8 12" id="KW-0862">Zinc</keyword>
<dbReference type="InterPro" id="IPR027268">
    <property type="entry name" value="Peptidase_M4/M1_CTD_sf"/>
</dbReference>
<dbReference type="Pfam" id="PF02128">
    <property type="entry name" value="Peptidase_M36"/>
    <property type="match status" value="1"/>
</dbReference>
<keyword evidence="10 13" id="KW-0865">Zymogen</keyword>
<dbReference type="InParanoid" id="E9E0E8"/>
<dbReference type="HOGENOM" id="CLU_012703_3_0_1"/>
<feature type="signal peptide" evidence="13">
    <location>
        <begin position="1"/>
        <end position="18"/>
    </location>
</feature>
<keyword evidence="9 13" id="KW-0482">Metalloprotease</keyword>
<dbReference type="GeneID" id="19247657"/>
<proteinExistence type="inferred from homology"/>
<dbReference type="OMA" id="IRKDSYT"/>
<dbReference type="KEGG" id="maw:19247657"/>
<dbReference type="STRING" id="655827.E9E0E8"/>
<feature type="domain" description="FTP" evidence="14">
    <location>
        <begin position="84"/>
        <end position="135"/>
    </location>
</feature>
<dbReference type="InterPro" id="IPR011096">
    <property type="entry name" value="FTP_domain"/>
</dbReference>
<evidence type="ECO:0000256" key="12">
    <source>
        <dbReference type="PIRSR" id="PIRSR601842-2"/>
    </source>
</evidence>
<evidence type="ECO:0000256" key="1">
    <source>
        <dbReference type="ARBA" id="ARBA00004613"/>
    </source>
</evidence>
<evidence type="ECO:0000256" key="13">
    <source>
        <dbReference type="RuleBase" id="RU364017"/>
    </source>
</evidence>
<evidence type="ECO:0000256" key="7">
    <source>
        <dbReference type="ARBA" id="ARBA00022801"/>
    </source>
</evidence>
<dbReference type="InterPro" id="IPR050371">
    <property type="entry name" value="Fungal_virulence_M36"/>
</dbReference>
<dbReference type="GO" id="GO:0006508">
    <property type="term" value="P:proteolysis"/>
    <property type="evidence" value="ECO:0007669"/>
    <property type="project" value="UniProtKB-KW"/>
</dbReference>
<keyword evidence="4 13" id="KW-0645">Protease</keyword>
<dbReference type="EC" id="3.4.24.-" evidence="13"/>
<dbReference type="GO" id="GO:0008270">
    <property type="term" value="F:zinc ion binding"/>
    <property type="evidence" value="ECO:0007669"/>
    <property type="project" value="InterPro"/>
</dbReference>
<evidence type="ECO:0000256" key="3">
    <source>
        <dbReference type="ARBA" id="ARBA00022525"/>
    </source>
</evidence>
<comment type="similarity">
    <text evidence="2 13">Belongs to the peptidase M36 family.</text>
</comment>
<dbReference type="Gene3D" id="1.10.390.10">
    <property type="entry name" value="Neutral Protease Domain 2"/>
    <property type="match status" value="1"/>
</dbReference>
<protein>
    <recommendedName>
        <fullName evidence="13">Extracellular metalloproteinase</fullName>
        <ecNumber evidence="13">3.4.24.-</ecNumber>
    </recommendedName>
    <alternativeName>
        <fullName evidence="13">Fungalysin</fullName>
    </alternativeName>
</protein>
<evidence type="ECO:0000256" key="9">
    <source>
        <dbReference type="ARBA" id="ARBA00023049"/>
    </source>
</evidence>
<evidence type="ECO:0000256" key="8">
    <source>
        <dbReference type="ARBA" id="ARBA00022833"/>
    </source>
</evidence>
<dbReference type="AlphaFoldDB" id="E9E0E8"/>
<feature type="chain" id="PRO_5009366587" description="Extracellular metalloproteinase" evidence="13">
    <location>
        <begin position="19"/>
        <end position="641"/>
    </location>
</feature>
<dbReference type="eggNOG" id="ENOG502QTDC">
    <property type="taxonomic scope" value="Eukaryota"/>
</dbReference>
<evidence type="ECO:0000256" key="11">
    <source>
        <dbReference type="PIRSR" id="PIRSR601842-1"/>
    </source>
</evidence>
<keyword evidence="7 13" id="KW-0378">Hydrolase</keyword>
<dbReference type="MEROPS" id="M36.001"/>
<evidence type="ECO:0000313" key="15">
    <source>
        <dbReference type="EMBL" id="EFY90568.1"/>
    </source>
</evidence>
<feature type="binding site" evidence="12">
    <location>
        <position position="465"/>
    </location>
    <ligand>
        <name>Zn(2+)</name>
        <dbReference type="ChEBI" id="CHEBI:29105"/>
        <note>catalytic</note>
    </ligand>
</feature>
<dbReference type="PANTHER" id="PTHR33478:SF1">
    <property type="entry name" value="EXTRACELLULAR METALLOPROTEINASE MEP"/>
    <property type="match status" value="1"/>
</dbReference>
<comment type="subcellular location">
    <subcellularLocation>
        <location evidence="1 13">Secreted</location>
    </subcellularLocation>
</comment>
<dbReference type="InterPro" id="IPR001842">
    <property type="entry name" value="Peptidase_M36"/>
</dbReference>
<reference evidence="15 16" key="1">
    <citation type="journal article" date="2011" name="PLoS Genet.">
        <title>Genome sequencing and comparative transcriptomics of the model entomopathogenic fungi Metarhizium anisopliae and M. acridum.</title>
        <authorList>
            <person name="Gao Q."/>
            <person name="Jin K."/>
            <person name="Ying S.H."/>
            <person name="Zhang Y."/>
            <person name="Xiao G."/>
            <person name="Shang Y."/>
            <person name="Duan Z."/>
            <person name="Hu X."/>
            <person name="Xie X.Q."/>
            <person name="Zhou G."/>
            <person name="Peng G."/>
            <person name="Luo Z."/>
            <person name="Huang W."/>
            <person name="Wang B."/>
            <person name="Fang W."/>
            <person name="Wang S."/>
            <person name="Zhong Y."/>
            <person name="Ma L.J."/>
            <person name="St Leger R.J."/>
            <person name="Zhao G.P."/>
            <person name="Pei Y."/>
            <person name="Feng M.G."/>
            <person name="Xia Y."/>
            <person name="Wang C."/>
        </authorList>
    </citation>
    <scope>NUCLEOTIDE SEQUENCE [LARGE SCALE GENOMIC DNA]</scope>
    <source>
        <strain evidence="15 16">CQMa 102</strain>
    </source>
</reference>
<evidence type="ECO:0000256" key="2">
    <source>
        <dbReference type="ARBA" id="ARBA00006006"/>
    </source>
</evidence>
<evidence type="ECO:0000256" key="5">
    <source>
        <dbReference type="ARBA" id="ARBA00022723"/>
    </source>
</evidence>
<organism evidence="16">
    <name type="scientific">Metarhizium acridum (strain CQMa 102)</name>
    <dbReference type="NCBI Taxonomy" id="655827"/>
    <lineage>
        <taxon>Eukaryota</taxon>
        <taxon>Fungi</taxon>
        <taxon>Dikarya</taxon>
        <taxon>Ascomycota</taxon>
        <taxon>Pezizomycotina</taxon>
        <taxon>Sordariomycetes</taxon>
        <taxon>Hypocreomycetidae</taxon>
        <taxon>Hypocreales</taxon>
        <taxon>Clavicipitaceae</taxon>
        <taxon>Metarhizium</taxon>
    </lineage>
</organism>